<name>A0A8S5M0S4_9CAUD</name>
<evidence type="ECO:0000313" key="1">
    <source>
        <dbReference type="EMBL" id="DAD75913.1"/>
    </source>
</evidence>
<reference evidence="1" key="1">
    <citation type="journal article" date="2021" name="Proc. Natl. Acad. Sci. U.S.A.">
        <title>A Catalog of Tens of Thousands of Viruses from Human Metagenomes Reveals Hidden Associations with Chronic Diseases.</title>
        <authorList>
            <person name="Tisza M.J."/>
            <person name="Buck C.B."/>
        </authorList>
    </citation>
    <scope>NUCLEOTIDE SEQUENCE</scope>
    <source>
        <strain evidence="1">CtLAw30</strain>
    </source>
</reference>
<proteinExistence type="predicted"/>
<sequence>MSKVEIEFTALEELIRDSEKIRALNSLLDSARKCGEKNMPLDVLGAVIGVEAKETLTLDKVVNLFGEKWKEG</sequence>
<accession>A0A8S5M0S4</accession>
<organism evidence="1">
    <name type="scientific">Siphoviridae sp. ctLAw30</name>
    <dbReference type="NCBI Taxonomy" id="2826249"/>
    <lineage>
        <taxon>Viruses</taxon>
        <taxon>Duplodnaviria</taxon>
        <taxon>Heunggongvirae</taxon>
        <taxon>Uroviricota</taxon>
        <taxon>Caudoviricetes</taxon>
    </lineage>
</organism>
<protein>
    <submittedName>
        <fullName evidence="1">Uncharacterized protein</fullName>
    </submittedName>
</protein>
<dbReference type="EMBL" id="BK014792">
    <property type="protein sequence ID" value="DAD75913.1"/>
    <property type="molecule type" value="Genomic_DNA"/>
</dbReference>